<dbReference type="KEGG" id="kan:IMCC3317_07650"/>
<name>A0A7L4ZFZ9_9FLAO</name>
<organism evidence="1 2">
    <name type="scientific">Kordia antarctica</name>
    <dbReference type="NCBI Taxonomy" id="1218801"/>
    <lineage>
        <taxon>Bacteria</taxon>
        <taxon>Pseudomonadati</taxon>
        <taxon>Bacteroidota</taxon>
        <taxon>Flavobacteriia</taxon>
        <taxon>Flavobacteriales</taxon>
        <taxon>Flavobacteriaceae</taxon>
        <taxon>Kordia</taxon>
    </lineage>
</organism>
<proteinExistence type="predicted"/>
<dbReference type="OrthoDB" id="1440623at2"/>
<reference evidence="1 2" key="1">
    <citation type="journal article" date="2013" name="Int. J. Syst. Evol. Microbiol.">
        <title>Kordia antarctica sp. nov., isolated from Antarctic seawater.</title>
        <authorList>
            <person name="Baek K."/>
            <person name="Choi A."/>
            <person name="Kang I."/>
            <person name="Lee K."/>
            <person name="Cho J.C."/>
        </authorList>
    </citation>
    <scope>NUCLEOTIDE SEQUENCE [LARGE SCALE GENOMIC DNA]</scope>
    <source>
        <strain evidence="1 2">IMCC3317</strain>
    </source>
</reference>
<gene>
    <name evidence="1" type="ORF">IMCC3317_07650</name>
</gene>
<keyword evidence="2" id="KW-1185">Reference proteome</keyword>
<accession>A0A7L4ZFZ9</accession>
<dbReference type="RefSeq" id="WP_160128161.1">
    <property type="nucleotide sequence ID" value="NZ_CP019288.1"/>
</dbReference>
<evidence type="ECO:0000313" key="1">
    <source>
        <dbReference type="EMBL" id="QHI35419.1"/>
    </source>
</evidence>
<dbReference type="Proteomes" id="UP000464657">
    <property type="component" value="Chromosome"/>
</dbReference>
<dbReference type="AlphaFoldDB" id="A0A7L4ZFZ9"/>
<evidence type="ECO:0000313" key="2">
    <source>
        <dbReference type="Proteomes" id="UP000464657"/>
    </source>
</evidence>
<dbReference type="EMBL" id="CP019288">
    <property type="protein sequence ID" value="QHI35419.1"/>
    <property type="molecule type" value="Genomic_DNA"/>
</dbReference>
<protein>
    <submittedName>
        <fullName evidence="1">Uncharacterized protein</fullName>
    </submittedName>
</protein>
<sequence length="114" mass="13736">MKIVQIDSCEEKLKAQFEKVFKMRIHDEDAIYQSNEEIEREYFKTGSIFFVKYKINYLVKGEQCFTDQIITFFHKNGELAYCLFYDNLYVEEYHKFDKDGDKTIEAIRPKNTSN</sequence>